<evidence type="ECO:0000256" key="1">
    <source>
        <dbReference type="PIRSR" id="PIRSR620023-1"/>
    </source>
</evidence>
<dbReference type="Gene3D" id="3.40.50.11190">
    <property type="match status" value="1"/>
</dbReference>
<evidence type="ECO:0000313" key="4">
    <source>
        <dbReference type="Proteomes" id="UP000524237"/>
    </source>
</evidence>
<sequence>MKVLLRADASPTQGTGHVMRCLTLAEELILRSHEVLLLTNESGVDWLESIILDASITVVRTTQHSMDFDEILGLSPDWVITDSYEIDADEISALRPGCHVLAIVDGDDRGIEADLYVDHNLGAEDGPWRKSTKDRLLAGNEFALIRDAILCQRREKPWEMKGRIPHLVAFMGGSDPTGTIVLVAGALARIDETFTTTLIVPPARRQEVEFVIAGFPNFQVATPTTELPVLLGAADIAISACGTSAWELCTLGTPSLLLAVVDNQRESLHHLVENELVTGLDLTLEVSEGEAVGAIVERVTSLLTDRAKRENLSRRCLLSYDGLGKERVVAALEAIGAP</sequence>
<feature type="active site" description="Proton acceptor" evidence="1">
    <location>
        <position position="17"/>
    </location>
</feature>
<keyword evidence="3" id="KW-0378">Hydrolase</keyword>
<gene>
    <name evidence="3" type="ORF">FB555_001372</name>
</gene>
<proteinExistence type="predicted"/>
<dbReference type="InterPro" id="IPR020023">
    <property type="entry name" value="PseG"/>
</dbReference>
<feature type="binding site" evidence="2">
    <location>
        <position position="247"/>
    </location>
    <ligand>
        <name>substrate</name>
    </ligand>
</feature>
<dbReference type="AlphaFoldDB" id="A0A7W3JU26"/>
<dbReference type="Proteomes" id="UP000524237">
    <property type="component" value="Unassembled WGS sequence"/>
</dbReference>
<accession>A0A7W3JU26</accession>
<dbReference type="GO" id="GO:0016787">
    <property type="term" value="F:hydrolase activity"/>
    <property type="evidence" value="ECO:0007669"/>
    <property type="project" value="UniProtKB-KW"/>
</dbReference>
<protein>
    <submittedName>
        <fullName evidence="3">UDP-2,4-diacetamido-2,4, 6-trideoxy-beta-L-altropyranose hydrolase</fullName>
    </submittedName>
</protein>
<reference evidence="3 4" key="1">
    <citation type="submission" date="2020-07" db="EMBL/GenBank/DDBJ databases">
        <title>Sequencing the genomes of 1000 actinobacteria strains.</title>
        <authorList>
            <person name="Klenk H.-P."/>
        </authorList>
    </citation>
    <scope>NUCLEOTIDE SEQUENCE [LARGE SCALE GENOMIC DNA]</scope>
    <source>
        <strain evidence="3 4">DSM 23737</strain>
    </source>
</reference>
<dbReference type="Gene3D" id="3.40.50.2000">
    <property type="entry name" value="Glycogen Phosphorylase B"/>
    <property type="match status" value="1"/>
</dbReference>
<dbReference type="NCBIfam" id="TIGR03590">
    <property type="entry name" value="PseG"/>
    <property type="match status" value="1"/>
</dbReference>
<dbReference type="EMBL" id="JACGWU010000003">
    <property type="protein sequence ID" value="MBA8829269.1"/>
    <property type="molecule type" value="Genomic_DNA"/>
</dbReference>
<organism evidence="3 4">
    <name type="scientific">Alpinimonas psychrophila</name>
    <dbReference type="NCBI Taxonomy" id="748908"/>
    <lineage>
        <taxon>Bacteria</taxon>
        <taxon>Bacillati</taxon>
        <taxon>Actinomycetota</taxon>
        <taxon>Actinomycetes</taxon>
        <taxon>Micrococcales</taxon>
        <taxon>Microbacteriaceae</taxon>
        <taxon>Alpinimonas</taxon>
    </lineage>
</organism>
<evidence type="ECO:0000256" key="2">
    <source>
        <dbReference type="PIRSR" id="PIRSR620023-2"/>
    </source>
</evidence>
<evidence type="ECO:0000313" key="3">
    <source>
        <dbReference type="EMBL" id="MBA8829269.1"/>
    </source>
</evidence>
<dbReference type="SUPFAM" id="SSF53756">
    <property type="entry name" value="UDP-Glycosyltransferase/glycogen phosphorylase"/>
    <property type="match status" value="1"/>
</dbReference>
<feature type="binding site" evidence="2">
    <location>
        <position position="146"/>
    </location>
    <ligand>
        <name>substrate</name>
    </ligand>
</feature>
<dbReference type="RefSeq" id="WP_182484707.1">
    <property type="nucleotide sequence ID" value="NZ_JACGWU010000003.1"/>
</dbReference>
<keyword evidence="4" id="KW-1185">Reference proteome</keyword>
<comment type="caution">
    <text evidence="3">The sequence shown here is derived from an EMBL/GenBank/DDBJ whole genome shotgun (WGS) entry which is preliminary data.</text>
</comment>
<name>A0A7W3JU26_9MICO</name>